<feature type="region of interest" description="Disordered" evidence="1">
    <location>
        <begin position="93"/>
        <end position="163"/>
    </location>
</feature>
<feature type="compositionally biased region" description="Basic residues" evidence="1">
    <location>
        <begin position="153"/>
        <end position="163"/>
    </location>
</feature>
<dbReference type="EMBL" id="JACKWZ010000375">
    <property type="protein sequence ID" value="KAF9408565.1"/>
    <property type="molecule type" value="Genomic_DNA"/>
</dbReference>
<name>A0A835L492_SPOEX</name>
<sequence>MGKGLGVPSGFTWCFGVKSSVLTYLPQADSSDVCGASRAPYLRSAAAECTSRERGGEDRVPFFSPRSTGLRSVYIAGTEVGKTRAVYPAPEASAGLGRTKYPPKKSGRIALGKRWSRGSSSVRKRPHDPALVGDGSVGLSSDEEGLLAPKLPTARRGRQASKG</sequence>
<dbReference type="AlphaFoldDB" id="A0A835L492"/>
<dbReference type="Proteomes" id="UP000648187">
    <property type="component" value="Unassembled WGS sequence"/>
</dbReference>
<accession>A0A835L492</accession>
<gene>
    <name evidence="2" type="ORF">HW555_011785</name>
</gene>
<evidence type="ECO:0000313" key="2">
    <source>
        <dbReference type="EMBL" id="KAF9408565.1"/>
    </source>
</evidence>
<organism evidence="2 3">
    <name type="scientific">Spodoptera exigua</name>
    <name type="common">Beet armyworm</name>
    <name type="synonym">Noctua fulgens</name>
    <dbReference type="NCBI Taxonomy" id="7107"/>
    <lineage>
        <taxon>Eukaryota</taxon>
        <taxon>Metazoa</taxon>
        <taxon>Ecdysozoa</taxon>
        <taxon>Arthropoda</taxon>
        <taxon>Hexapoda</taxon>
        <taxon>Insecta</taxon>
        <taxon>Pterygota</taxon>
        <taxon>Neoptera</taxon>
        <taxon>Endopterygota</taxon>
        <taxon>Lepidoptera</taxon>
        <taxon>Glossata</taxon>
        <taxon>Ditrysia</taxon>
        <taxon>Noctuoidea</taxon>
        <taxon>Noctuidae</taxon>
        <taxon>Amphipyrinae</taxon>
        <taxon>Spodoptera</taxon>
    </lineage>
</organism>
<reference evidence="2" key="1">
    <citation type="submission" date="2020-08" db="EMBL/GenBank/DDBJ databases">
        <title>Spodoptera exigua strain:BAW_Kor-Di-RS1 Genome sequencing and assembly.</title>
        <authorList>
            <person name="Kim J."/>
            <person name="Nam H.Y."/>
            <person name="Kwon M."/>
            <person name="Choi J.H."/>
            <person name="Cho S.R."/>
            <person name="Kim G.-H."/>
        </authorList>
    </citation>
    <scope>NUCLEOTIDE SEQUENCE</scope>
    <source>
        <strain evidence="2">BAW_Kor-Di-RS1</strain>
        <tissue evidence="2">Whole-body</tissue>
    </source>
</reference>
<proteinExistence type="predicted"/>
<comment type="caution">
    <text evidence="2">The sequence shown here is derived from an EMBL/GenBank/DDBJ whole genome shotgun (WGS) entry which is preliminary data.</text>
</comment>
<keyword evidence="3" id="KW-1185">Reference proteome</keyword>
<evidence type="ECO:0000313" key="3">
    <source>
        <dbReference type="Proteomes" id="UP000648187"/>
    </source>
</evidence>
<evidence type="ECO:0000256" key="1">
    <source>
        <dbReference type="SAM" id="MobiDB-lite"/>
    </source>
</evidence>
<protein>
    <submittedName>
        <fullName evidence="2">Uncharacterized protein</fullName>
    </submittedName>
</protein>